<dbReference type="RefSeq" id="WP_090483940.1">
    <property type="nucleotide sequence ID" value="NZ_FOUO01000004.1"/>
</dbReference>
<dbReference type="PROSITE" id="PS51712">
    <property type="entry name" value="G_ENGA"/>
    <property type="match status" value="2"/>
</dbReference>
<dbReference type="InterPro" id="IPR032859">
    <property type="entry name" value="KH_dom-like"/>
</dbReference>
<dbReference type="InterPro" id="IPR027417">
    <property type="entry name" value="P-loop_NTPase"/>
</dbReference>
<dbReference type="AlphaFoldDB" id="A0A1I4QDC1"/>
<evidence type="ECO:0000256" key="8">
    <source>
        <dbReference type="HAMAP-Rule" id="MF_00195"/>
    </source>
</evidence>
<dbReference type="Pfam" id="PF14714">
    <property type="entry name" value="KH_dom-like"/>
    <property type="match status" value="1"/>
</dbReference>
<evidence type="ECO:0000256" key="5">
    <source>
        <dbReference type="ARBA" id="ARBA00022741"/>
    </source>
</evidence>
<dbReference type="InterPro" id="IPR005225">
    <property type="entry name" value="Small_GTP-bd"/>
</dbReference>
<dbReference type="PIRSF" id="PIRSF006485">
    <property type="entry name" value="GTP-binding_EngA"/>
    <property type="match status" value="1"/>
</dbReference>
<proteinExistence type="inferred from homology"/>
<accession>A0A1I4QDC1</accession>
<dbReference type="SMART" id="SM00382">
    <property type="entry name" value="AAA"/>
    <property type="match status" value="2"/>
</dbReference>
<feature type="binding site" evidence="8">
    <location>
        <begin position="9"/>
        <end position="16"/>
    </location>
    <ligand>
        <name>GTP</name>
        <dbReference type="ChEBI" id="CHEBI:37565"/>
        <label>1</label>
    </ligand>
</feature>
<sequence>MKPVIALVGRPNVGKSTLFNQLTRSRDALVADLPGLTRDRQYGTGRVGGFGYMLVDTGGLSGEAETLDTLMARQTRQAIQEADLVLFLVDGRDGLTAADEAIATELRGFGKPVLLVLNKTDGVDPDAAAAEFHALGLGNPLPIAAAHGRGIAGLMQTVKGHLPHLEDPEDEEKERWPGIRIAFVGRPNAGKSTLVNRILGEERLLASDIPGTTRDSVYVPFERDGQVYTLIDTAGVRRRARVKETVEKFSVVKTLQAVEAAHVVIFLLDARQGVAEQDAHLLGMVLEAGRALVVAVNKWDGLTPEARDRVRADVALKLPFLDFAEYRFISALHGTGVGDLFGAVQRAHEAAAVKVSTGELTRLLERAVSEHQPPLVRGRRIKLRYAHQGGRNPPVFVIHGNQTERLPGSYKRYLSNFFRQQLQLVGTPIRMEFRTGENPYADRRNTLTPRQQHKRKRLMRHIKKKGR</sequence>
<evidence type="ECO:0000256" key="1">
    <source>
        <dbReference type="ARBA" id="ARBA00008279"/>
    </source>
</evidence>
<evidence type="ECO:0000256" key="9">
    <source>
        <dbReference type="PROSITE-ProRule" id="PRU01049"/>
    </source>
</evidence>
<dbReference type="Gene3D" id="3.40.50.300">
    <property type="entry name" value="P-loop containing nucleotide triphosphate hydrolases"/>
    <property type="match status" value="2"/>
</dbReference>
<dbReference type="FunFam" id="3.40.50.300:FF:000057">
    <property type="entry name" value="GTPase Der"/>
    <property type="match status" value="1"/>
</dbReference>
<dbReference type="InterPro" id="IPR016484">
    <property type="entry name" value="GTPase_Der"/>
</dbReference>
<evidence type="ECO:0000256" key="6">
    <source>
        <dbReference type="ARBA" id="ARBA00023134"/>
    </source>
</evidence>
<feature type="binding site" evidence="8">
    <location>
        <begin position="56"/>
        <end position="60"/>
    </location>
    <ligand>
        <name>GTP</name>
        <dbReference type="ChEBI" id="CHEBI:37565"/>
        <label>1</label>
    </ligand>
</feature>
<dbReference type="FunFam" id="3.30.300.20:FF:000004">
    <property type="entry name" value="GTPase Der"/>
    <property type="match status" value="1"/>
</dbReference>
<dbReference type="PANTHER" id="PTHR43834">
    <property type="entry name" value="GTPASE DER"/>
    <property type="match status" value="1"/>
</dbReference>
<dbReference type="SUPFAM" id="SSF52540">
    <property type="entry name" value="P-loop containing nucleoside triphosphate hydrolases"/>
    <property type="match status" value="2"/>
</dbReference>
<feature type="binding site" evidence="8">
    <location>
        <begin position="118"/>
        <end position="121"/>
    </location>
    <ligand>
        <name>GTP</name>
        <dbReference type="ChEBI" id="CHEBI:37565"/>
        <label>1</label>
    </ligand>
</feature>
<dbReference type="GO" id="GO:0043022">
    <property type="term" value="F:ribosome binding"/>
    <property type="evidence" value="ECO:0007669"/>
    <property type="project" value="TreeGrafter"/>
</dbReference>
<dbReference type="InterPro" id="IPR003593">
    <property type="entry name" value="AAA+_ATPase"/>
</dbReference>
<dbReference type="NCBIfam" id="TIGR03594">
    <property type="entry name" value="GTPase_EngA"/>
    <property type="match status" value="1"/>
</dbReference>
<dbReference type="HAMAP" id="MF_00195">
    <property type="entry name" value="GTPase_Der"/>
    <property type="match status" value="1"/>
</dbReference>
<evidence type="ECO:0000259" key="11">
    <source>
        <dbReference type="PROSITE" id="PS51712"/>
    </source>
</evidence>
<comment type="function">
    <text evidence="8 10">GTPase that plays an essential role in the late steps of ribosome biogenesis.</text>
</comment>
<feature type="binding site" evidence="8">
    <location>
        <begin position="297"/>
        <end position="300"/>
    </location>
    <ligand>
        <name>GTP</name>
        <dbReference type="ChEBI" id="CHEBI:37565"/>
        <label>2</label>
    </ligand>
</feature>
<evidence type="ECO:0000256" key="3">
    <source>
        <dbReference type="ARBA" id="ARBA00022517"/>
    </source>
</evidence>
<feature type="domain" description="EngA-type G" evidence="11">
    <location>
        <begin position="179"/>
        <end position="352"/>
    </location>
</feature>
<evidence type="ECO:0000256" key="7">
    <source>
        <dbReference type="ARBA" id="ARBA00032345"/>
    </source>
</evidence>
<dbReference type="EMBL" id="FOUO01000004">
    <property type="protein sequence ID" value="SFM37623.1"/>
    <property type="molecule type" value="Genomic_DNA"/>
</dbReference>
<organism evidence="12 13">
    <name type="scientific">Ectothiorhodospira mobilis</name>
    <dbReference type="NCBI Taxonomy" id="195064"/>
    <lineage>
        <taxon>Bacteria</taxon>
        <taxon>Pseudomonadati</taxon>
        <taxon>Pseudomonadota</taxon>
        <taxon>Gammaproteobacteria</taxon>
        <taxon>Chromatiales</taxon>
        <taxon>Ectothiorhodospiraceae</taxon>
        <taxon>Ectothiorhodospira</taxon>
    </lineage>
</organism>
<dbReference type="InterPro" id="IPR015946">
    <property type="entry name" value="KH_dom-like_a/b"/>
</dbReference>
<feature type="binding site" evidence="8">
    <location>
        <begin position="185"/>
        <end position="192"/>
    </location>
    <ligand>
        <name>GTP</name>
        <dbReference type="ChEBI" id="CHEBI:37565"/>
        <label>2</label>
    </ligand>
</feature>
<dbReference type="InterPro" id="IPR006073">
    <property type="entry name" value="GTP-bd"/>
</dbReference>
<feature type="binding site" evidence="8">
    <location>
        <begin position="232"/>
        <end position="236"/>
    </location>
    <ligand>
        <name>GTP</name>
        <dbReference type="ChEBI" id="CHEBI:37565"/>
        <label>2</label>
    </ligand>
</feature>
<dbReference type="GO" id="GO:0005525">
    <property type="term" value="F:GTP binding"/>
    <property type="evidence" value="ECO:0007669"/>
    <property type="project" value="UniProtKB-UniRule"/>
</dbReference>
<dbReference type="OrthoDB" id="9805918at2"/>
<evidence type="ECO:0000256" key="4">
    <source>
        <dbReference type="ARBA" id="ARBA00022737"/>
    </source>
</evidence>
<keyword evidence="5 8" id="KW-0547">Nucleotide-binding</keyword>
<evidence type="ECO:0000313" key="13">
    <source>
        <dbReference type="Proteomes" id="UP000199556"/>
    </source>
</evidence>
<feature type="domain" description="EngA-type G" evidence="11">
    <location>
        <begin position="3"/>
        <end position="166"/>
    </location>
</feature>
<dbReference type="NCBIfam" id="TIGR00231">
    <property type="entry name" value="small_GTP"/>
    <property type="match status" value="2"/>
</dbReference>
<comment type="subunit">
    <text evidence="8">Associates with the 50S ribosomal subunit.</text>
</comment>
<dbReference type="FunFam" id="3.40.50.300:FF:000040">
    <property type="entry name" value="GTPase Der"/>
    <property type="match status" value="1"/>
</dbReference>
<dbReference type="CDD" id="cd01895">
    <property type="entry name" value="EngA2"/>
    <property type="match status" value="1"/>
</dbReference>
<keyword evidence="4 10" id="KW-0677">Repeat</keyword>
<reference evidence="12 13" key="1">
    <citation type="submission" date="2016-10" db="EMBL/GenBank/DDBJ databases">
        <authorList>
            <person name="de Groot N.N."/>
        </authorList>
    </citation>
    <scope>NUCLEOTIDE SEQUENCE [LARGE SCALE GENOMIC DNA]</scope>
    <source>
        <strain evidence="12 13">DSM 4180</strain>
    </source>
</reference>
<evidence type="ECO:0000256" key="2">
    <source>
        <dbReference type="ARBA" id="ARBA00020953"/>
    </source>
</evidence>
<dbReference type="PANTHER" id="PTHR43834:SF6">
    <property type="entry name" value="GTPASE DER"/>
    <property type="match status" value="1"/>
</dbReference>
<dbReference type="STRING" id="195064.SAMN05421721_10422"/>
<dbReference type="CDD" id="cd01894">
    <property type="entry name" value="EngA1"/>
    <property type="match status" value="1"/>
</dbReference>
<keyword evidence="13" id="KW-1185">Reference proteome</keyword>
<comment type="similarity">
    <text evidence="1 8 9 10">Belongs to the TRAFAC class TrmE-Era-EngA-EngB-Septin-like GTPase superfamily. EngA (Der) GTPase family.</text>
</comment>
<dbReference type="Pfam" id="PF01926">
    <property type="entry name" value="MMR_HSR1"/>
    <property type="match status" value="2"/>
</dbReference>
<evidence type="ECO:0000256" key="10">
    <source>
        <dbReference type="RuleBase" id="RU004481"/>
    </source>
</evidence>
<dbReference type="GO" id="GO:0042254">
    <property type="term" value="P:ribosome biogenesis"/>
    <property type="evidence" value="ECO:0007669"/>
    <property type="project" value="UniProtKB-KW"/>
</dbReference>
<dbReference type="InterPro" id="IPR031166">
    <property type="entry name" value="G_ENGA"/>
</dbReference>
<gene>
    <name evidence="8" type="primary">der</name>
    <name evidence="12" type="ORF">SAMN05421721_10422</name>
</gene>
<protein>
    <recommendedName>
        <fullName evidence="2 8">GTPase Der</fullName>
    </recommendedName>
    <alternativeName>
        <fullName evidence="7 8">GTP-binding protein EngA</fullName>
    </alternativeName>
</protein>
<dbReference type="PRINTS" id="PR00326">
    <property type="entry name" value="GTP1OBG"/>
</dbReference>
<keyword evidence="3 8" id="KW-0690">Ribosome biogenesis</keyword>
<keyword evidence="6 8" id="KW-0342">GTP-binding</keyword>
<dbReference type="Proteomes" id="UP000199556">
    <property type="component" value="Unassembled WGS sequence"/>
</dbReference>
<evidence type="ECO:0000313" key="12">
    <source>
        <dbReference type="EMBL" id="SFM37623.1"/>
    </source>
</evidence>
<dbReference type="Gene3D" id="3.30.300.20">
    <property type="match status" value="1"/>
</dbReference>
<name>A0A1I4QDC1_ECTMO</name>